<evidence type="ECO:0000256" key="4">
    <source>
        <dbReference type="ARBA" id="ARBA00023002"/>
    </source>
</evidence>
<keyword evidence="4" id="KW-0560">Oxidoreductase</keyword>
<evidence type="ECO:0000256" key="3">
    <source>
        <dbReference type="ARBA" id="ARBA00022723"/>
    </source>
</evidence>
<dbReference type="Pfam" id="PF00067">
    <property type="entry name" value="p450"/>
    <property type="match status" value="1"/>
</dbReference>
<proteinExistence type="inferred from homology"/>
<keyword evidence="5" id="KW-0408">Iron</keyword>
<keyword evidence="3" id="KW-0479">Metal-binding</keyword>
<organism evidence="6 7">
    <name type="scientific">Citrus sinensis</name>
    <name type="common">Sweet orange</name>
    <name type="synonym">Citrus aurantium var. sinensis</name>
    <dbReference type="NCBI Taxonomy" id="2711"/>
    <lineage>
        <taxon>Eukaryota</taxon>
        <taxon>Viridiplantae</taxon>
        <taxon>Streptophyta</taxon>
        <taxon>Embryophyta</taxon>
        <taxon>Tracheophyta</taxon>
        <taxon>Spermatophyta</taxon>
        <taxon>Magnoliopsida</taxon>
        <taxon>eudicotyledons</taxon>
        <taxon>Gunneridae</taxon>
        <taxon>Pentapetalae</taxon>
        <taxon>rosids</taxon>
        <taxon>malvids</taxon>
        <taxon>Sapindales</taxon>
        <taxon>Rutaceae</taxon>
        <taxon>Aurantioideae</taxon>
        <taxon>Citrus</taxon>
    </lineage>
</organism>
<evidence type="ECO:0000256" key="1">
    <source>
        <dbReference type="ARBA" id="ARBA00010617"/>
    </source>
</evidence>
<reference evidence="6 7" key="1">
    <citation type="submission" date="2014-04" db="EMBL/GenBank/DDBJ databases">
        <authorList>
            <consortium name="International Citrus Genome Consortium"/>
            <person name="Gmitter F."/>
            <person name="Chen C."/>
            <person name="Farmerie W."/>
            <person name="Harkins T."/>
            <person name="Desany B."/>
            <person name="Mohiuddin M."/>
            <person name="Kodira C."/>
            <person name="Borodovsky M."/>
            <person name="Lomsadze A."/>
            <person name="Burns P."/>
            <person name="Jenkins J."/>
            <person name="Prochnik S."/>
            <person name="Shu S."/>
            <person name="Chapman J."/>
            <person name="Pitluck S."/>
            <person name="Schmutz J."/>
            <person name="Rokhsar D."/>
        </authorList>
    </citation>
    <scope>NUCLEOTIDE SEQUENCE</scope>
</reference>
<dbReference type="SMR" id="A0A067ET99"/>
<dbReference type="GO" id="GO:0004497">
    <property type="term" value="F:monooxygenase activity"/>
    <property type="evidence" value="ECO:0007669"/>
    <property type="project" value="InterPro"/>
</dbReference>
<dbReference type="Gene3D" id="1.10.630.10">
    <property type="entry name" value="Cytochrome P450"/>
    <property type="match status" value="1"/>
</dbReference>
<dbReference type="GO" id="GO:0020037">
    <property type="term" value="F:heme binding"/>
    <property type="evidence" value="ECO:0007669"/>
    <property type="project" value="InterPro"/>
</dbReference>
<accession>A0A067ET99</accession>
<dbReference type="PANTHER" id="PTHR47955">
    <property type="entry name" value="CYTOCHROME P450 FAMILY 71 PROTEIN"/>
    <property type="match status" value="1"/>
</dbReference>
<dbReference type="PANTHER" id="PTHR47955:SF8">
    <property type="entry name" value="CYTOCHROME P450 71D11-LIKE"/>
    <property type="match status" value="1"/>
</dbReference>
<keyword evidence="7" id="KW-1185">Reference proteome</keyword>
<dbReference type="EMBL" id="KK784949">
    <property type="protein sequence ID" value="KDO58404.1"/>
    <property type="molecule type" value="Genomic_DNA"/>
</dbReference>
<dbReference type="InterPro" id="IPR036396">
    <property type="entry name" value="Cyt_P450_sf"/>
</dbReference>
<sequence length="123" mass="13248">PPGPKSLPSIGNFHQWAGALPHQALTRLSKQHGPVMKLQLGELLALVISSPGATQEVLKTNEISFAQRHETFAGQHLVTSAKIKMILVPLVEEILPLAAGFVITDLYPSLKFLCSVSGMKSKV</sequence>
<keyword evidence="2" id="KW-0349">Heme</keyword>
<evidence type="ECO:0000256" key="2">
    <source>
        <dbReference type="ARBA" id="ARBA00022617"/>
    </source>
</evidence>
<dbReference type="GO" id="GO:0016705">
    <property type="term" value="F:oxidoreductase activity, acting on paired donors, with incorporation or reduction of molecular oxygen"/>
    <property type="evidence" value="ECO:0007669"/>
    <property type="project" value="InterPro"/>
</dbReference>
<dbReference type="GO" id="GO:0005506">
    <property type="term" value="F:iron ion binding"/>
    <property type="evidence" value="ECO:0007669"/>
    <property type="project" value="InterPro"/>
</dbReference>
<protein>
    <submittedName>
        <fullName evidence="6">Uncharacterized protein</fullName>
    </submittedName>
</protein>
<evidence type="ECO:0000313" key="6">
    <source>
        <dbReference type="EMBL" id="KDO58404.1"/>
    </source>
</evidence>
<dbReference type="InterPro" id="IPR001128">
    <property type="entry name" value="Cyt_P450"/>
</dbReference>
<evidence type="ECO:0000256" key="5">
    <source>
        <dbReference type="ARBA" id="ARBA00023004"/>
    </source>
</evidence>
<dbReference type="SUPFAM" id="SSF48264">
    <property type="entry name" value="Cytochrome P450"/>
    <property type="match status" value="1"/>
</dbReference>
<comment type="similarity">
    <text evidence="1">Belongs to the cytochrome P450 family.</text>
</comment>
<gene>
    <name evidence="6" type="ORF">CISIN_1g037456mg</name>
</gene>
<name>A0A067ET99_CITSI</name>
<evidence type="ECO:0000313" key="7">
    <source>
        <dbReference type="Proteomes" id="UP000027120"/>
    </source>
</evidence>
<dbReference type="Proteomes" id="UP000027120">
    <property type="component" value="Unassembled WGS sequence"/>
</dbReference>
<dbReference type="AlphaFoldDB" id="A0A067ET99"/>
<feature type="non-terminal residue" evidence="6">
    <location>
        <position position="1"/>
    </location>
</feature>